<protein>
    <submittedName>
        <fullName evidence="2">Uncharacterized protein</fullName>
    </submittedName>
</protein>
<evidence type="ECO:0000313" key="2">
    <source>
        <dbReference type="EMBL" id="PKI73267.1"/>
    </source>
</evidence>
<keyword evidence="3" id="KW-1185">Reference proteome</keyword>
<organism evidence="2 3">
    <name type="scientific">Punica granatum</name>
    <name type="common">Pomegranate</name>
    <dbReference type="NCBI Taxonomy" id="22663"/>
    <lineage>
        <taxon>Eukaryota</taxon>
        <taxon>Viridiplantae</taxon>
        <taxon>Streptophyta</taxon>
        <taxon>Embryophyta</taxon>
        <taxon>Tracheophyta</taxon>
        <taxon>Spermatophyta</taxon>
        <taxon>Magnoliopsida</taxon>
        <taxon>eudicotyledons</taxon>
        <taxon>Gunneridae</taxon>
        <taxon>Pentapetalae</taxon>
        <taxon>rosids</taxon>
        <taxon>malvids</taxon>
        <taxon>Myrtales</taxon>
        <taxon>Lythraceae</taxon>
        <taxon>Punica</taxon>
    </lineage>
</organism>
<evidence type="ECO:0000313" key="3">
    <source>
        <dbReference type="Proteomes" id="UP000233551"/>
    </source>
</evidence>
<dbReference type="EMBL" id="PGOL01000278">
    <property type="protein sequence ID" value="PKI73267.1"/>
    <property type="molecule type" value="Genomic_DNA"/>
</dbReference>
<gene>
    <name evidence="2" type="ORF">CRG98_006344</name>
</gene>
<feature type="region of interest" description="Disordered" evidence="1">
    <location>
        <begin position="1"/>
        <end position="26"/>
    </location>
</feature>
<sequence>MVAQLSAIIPPARSPESRDHSWRPNRWPPPSGEVAFRIYYLSREKEGMRAMVACQPTTTIPHEKLSILATYCAHSNFNLVGVRNARAYAMQLGSVHLPEDVRRTHVRRSRHLLFTTRRSRVVKLPGSRGMRYT</sequence>
<dbReference type="Proteomes" id="UP000233551">
    <property type="component" value="Unassembled WGS sequence"/>
</dbReference>
<dbReference type="AlphaFoldDB" id="A0A2I0KXT3"/>
<proteinExistence type="predicted"/>
<comment type="caution">
    <text evidence="2">The sequence shown here is derived from an EMBL/GenBank/DDBJ whole genome shotgun (WGS) entry which is preliminary data.</text>
</comment>
<name>A0A2I0KXT3_PUNGR</name>
<accession>A0A2I0KXT3</accession>
<evidence type="ECO:0000256" key="1">
    <source>
        <dbReference type="SAM" id="MobiDB-lite"/>
    </source>
</evidence>
<reference evidence="2 3" key="1">
    <citation type="submission" date="2017-11" db="EMBL/GenBank/DDBJ databases">
        <title>De-novo sequencing of pomegranate (Punica granatum L.) genome.</title>
        <authorList>
            <person name="Akparov Z."/>
            <person name="Amiraslanov A."/>
            <person name="Hajiyeva S."/>
            <person name="Abbasov M."/>
            <person name="Kaur K."/>
            <person name="Hamwieh A."/>
            <person name="Solovyev V."/>
            <person name="Salamov A."/>
            <person name="Braich B."/>
            <person name="Kosarev P."/>
            <person name="Mahmoud A."/>
            <person name="Hajiyev E."/>
            <person name="Babayeva S."/>
            <person name="Izzatullayeva V."/>
            <person name="Mammadov A."/>
            <person name="Mammadov A."/>
            <person name="Sharifova S."/>
            <person name="Ojaghi J."/>
            <person name="Eynullazada K."/>
            <person name="Bayramov B."/>
            <person name="Abdulazimova A."/>
            <person name="Shahmuradov I."/>
        </authorList>
    </citation>
    <scope>NUCLEOTIDE SEQUENCE [LARGE SCALE GENOMIC DNA]</scope>
    <source>
        <strain evidence="3">cv. AG2017</strain>
        <tissue evidence="2">Leaf</tissue>
    </source>
</reference>